<dbReference type="Gene3D" id="1.10.260.40">
    <property type="entry name" value="lambda repressor-like DNA-binding domains"/>
    <property type="match status" value="1"/>
</dbReference>
<gene>
    <name evidence="5" type="ORF">EWM63_25285</name>
</gene>
<dbReference type="CDD" id="cd01392">
    <property type="entry name" value="HTH_LacI"/>
    <property type="match status" value="1"/>
</dbReference>
<dbReference type="CDD" id="cd06267">
    <property type="entry name" value="PBP1_LacI_sugar_binding-like"/>
    <property type="match status" value="1"/>
</dbReference>
<evidence type="ECO:0000259" key="4">
    <source>
        <dbReference type="PROSITE" id="PS50932"/>
    </source>
</evidence>
<dbReference type="InterPro" id="IPR046335">
    <property type="entry name" value="LacI/GalR-like_sensor"/>
</dbReference>
<reference evidence="5 6" key="1">
    <citation type="submission" date="2019-02" db="EMBL/GenBank/DDBJ databases">
        <title>Draft Genome Sequences of Six Type Strains of the Genus Massilia.</title>
        <authorList>
            <person name="Miess H."/>
            <person name="Frediansyhah A."/>
            <person name="Gross H."/>
        </authorList>
    </citation>
    <scope>NUCLEOTIDE SEQUENCE [LARGE SCALE GENOMIC DNA]</scope>
    <source>
        <strain evidence="5 6">DSM 17473</strain>
    </source>
</reference>
<dbReference type="SMART" id="SM00354">
    <property type="entry name" value="HTH_LACI"/>
    <property type="match status" value="1"/>
</dbReference>
<dbReference type="PANTHER" id="PTHR30146">
    <property type="entry name" value="LACI-RELATED TRANSCRIPTIONAL REPRESSOR"/>
    <property type="match status" value="1"/>
</dbReference>
<evidence type="ECO:0000256" key="2">
    <source>
        <dbReference type="ARBA" id="ARBA00023125"/>
    </source>
</evidence>
<dbReference type="GO" id="GO:0000976">
    <property type="term" value="F:transcription cis-regulatory region binding"/>
    <property type="evidence" value="ECO:0007669"/>
    <property type="project" value="TreeGrafter"/>
</dbReference>
<accession>A0A4P6L4R9</accession>
<organism evidence="5 6">
    <name type="scientific">Pseudoduganella lutea</name>
    <dbReference type="NCBI Taxonomy" id="321985"/>
    <lineage>
        <taxon>Bacteria</taxon>
        <taxon>Pseudomonadati</taxon>
        <taxon>Pseudomonadota</taxon>
        <taxon>Betaproteobacteria</taxon>
        <taxon>Burkholderiales</taxon>
        <taxon>Oxalobacteraceae</taxon>
        <taxon>Telluria group</taxon>
        <taxon>Pseudoduganella</taxon>
    </lineage>
</organism>
<dbReference type="InterPro" id="IPR028082">
    <property type="entry name" value="Peripla_BP_I"/>
</dbReference>
<dbReference type="PANTHER" id="PTHR30146:SF109">
    <property type="entry name" value="HTH-TYPE TRANSCRIPTIONAL REGULATOR GALS"/>
    <property type="match status" value="1"/>
</dbReference>
<dbReference type="SUPFAM" id="SSF53822">
    <property type="entry name" value="Periplasmic binding protein-like I"/>
    <property type="match status" value="1"/>
</dbReference>
<keyword evidence="1" id="KW-0805">Transcription regulation</keyword>
<feature type="domain" description="HTH lacI-type" evidence="4">
    <location>
        <begin position="81"/>
        <end position="135"/>
    </location>
</feature>
<dbReference type="Gene3D" id="3.40.50.2300">
    <property type="match status" value="2"/>
</dbReference>
<dbReference type="GO" id="GO:0003700">
    <property type="term" value="F:DNA-binding transcription factor activity"/>
    <property type="evidence" value="ECO:0007669"/>
    <property type="project" value="TreeGrafter"/>
</dbReference>
<evidence type="ECO:0000256" key="3">
    <source>
        <dbReference type="ARBA" id="ARBA00023163"/>
    </source>
</evidence>
<dbReference type="KEGG" id="plue:EWM63_25285"/>
<dbReference type="OrthoDB" id="9805642at2"/>
<dbReference type="Pfam" id="PF00356">
    <property type="entry name" value="LacI"/>
    <property type="match status" value="1"/>
</dbReference>
<keyword evidence="6" id="KW-1185">Reference proteome</keyword>
<dbReference type="EMBL" id="CP035913">
    <property type="protein sequence ID" value="QBE65888.1"/>
    <property type="molecule type" value="Genomic_DNA"/>
</dbReference>
<evidence type="ECO:0000313" key="6">
    <source>
        <dbReference type="Proteomes" id="UP000290637"/>
    </source>
</evidence>
<dbReference type="SUPFAM" id="SSF47413">
    <property type="entry name" value="lambda repressor-like DNA-binding domains"/>
    <property type="match status" value="1"/>
</dbReference>
<dbReference type="PROSITE" id="PS50932">
    <property type="entry name" value="HTH_LACI_2"/>
    <property type="match status" value="1"/>
</dbReference>
<sequence length="414" mass="44697">MACSASRMHGVPHLVLLCLHAGIFAIMVRRCGIAWPGHARQTAPDICPGANITRVNTQRMKTVKNAQAAGGSRSPEPRGPVTMHDVAALAGVSRATVSKYFNDGEGLKPDTRARILQACRELEYVPDPHAVSLVRGRSRTVGVILPVINEPFFAEALRAIEQKAKALGMDVIIQCSYNDPAEEAAALMTMRSMKVAGVVLTAVASRQNLDLLRRLEQEMRIVYLDSYVHEDCNYVMNDNRQSMAMLTRYLLGRGHRPAYLGAPPVAHPSPVERLAGYHDAMAEAGIPALVLPAGTQPTWDFEAYGFRHVLDWLTSGACKRAGATALACGTDRLAIGAMAACRRFGLEPGKDLAIVGHDDLPISAYLHPPLTTFRQDVAAIGVAAMECLQAQLDGAGEAPYRKRFSGGIVPRESA</sequence>
<name>A0A4P6L4R9_9BURK</name>
<evidence type="ECO:0000256" key="1">
    <source>
        <dbReference type="ARBA" id="ARBA00023015"/>
    </source>
</evidence>
<dbReference type="Pfam" id="PF13377">
    <property type="entry name" value="Peripla_BP_3"/>
    <property type="match status" value="1"/>
</dbReference>
<keyword evidence="2" id="KW-0238">DNA-binding</keyword>
<dbReference type="InterPro" id="IPR010982">
    <property type="entry name" value="Lambda_DNA-bd_dom_sf"/>
</dbReference>
<dbReference type="AlphaFoldDB" id="A0A4P6L4R9"/>
<keyword evidence="3" id="KW-0804">Transcription</keyword>
<proteinExistence type="predicted"/>
<evidence type="ECO:0000313" key="5">
    <source>
        <dbReference type="EMBL" id="QBE65888.1"/>
    </source>
</evidence>
<dbReference type="Proteomes" id="UP000290637">
    <property type="component" value="Chromosome"/>
</dbReference>
<dbReference type="InterPro" id="IPR000843">
    <property type="entry name" value="HTH_LacI"/>
</dbReference>
<protein>
    <submittedName>
        <fullName evidence="5">LacI family transcriptional regulator</fullName>
    </submittedName>
</protein>